<accession>A0ABW3ZY49</accession>
<proteinExistence type="predicted"/>
<dbReference type="RefSeq" id="WP_382401483.1">
    <property type="nucleotide sequence ID" value="NZ_JBHTNH010000028.1"/>
</dbReference>
<protein>
    <recommendedName>
        <fullName evidence="3">HTH cro/C1-type domain-containing protein</fullName>
    </recommendedName>
</protein>
<dbReference type="Proteomes" id="UP001597178">
    <property type="component" value="Unassembled WGS sequence"/>
</dbReference>
<sequence length="188" mass="21313">MGEFNKGLFGELLNKAKGNRSINNYAQRSGVDSAHISRLIRGKVANPPTPSTIKKLSDVAQNNISYKTLMIAAGHIDVDYNQYALNDNVTDQKELKDKNSRLDDSFVSNEVKKNMSFEEAKDEKDIAKRMKQIREDLSSEDGLSFDGEPMSEEAVESLLDAMEYAVRQTQRINKKYIPKKYRDKKGND</sequence>
<dbReference type="EMBL" id="JBHTNH010000028">
    <property type="protein sequence ID" value="MFD1362687.1"/>
    <property type="molecule type" value="Genomic_DNA"/>
</dbReference>
<evidence type="ECO:0000313" key="1">
    <source>
        <dbReference type="EMBL" id="MFD1362687.1"/>
    </source>
</evidence>
<evidence type="ECO:0008006" key="3">
    <source>
        <dbReference type="Google" id="ProtNLM"/>
    </source>
</evidence>
<organism evidence="1 2">
    <name type="scientific">Lentibacillus salinarum</name>
    <dbReference type="NCBI Taxonomy" id="446820"/>
    <lineage>
        <taxon>Bacteria</taxon>
        <taxon>Bacillati</taxon>
        <taxon>Bacillota</taxon>
        <taxon>Bacilli</taxon>
        <taxon>Bacillales</taxon>
        <taxon>Bacillaceae</taxon>
        <taxon>Lentibacillus</taxon>
    </lineage>
</organism>
<comment type="caution">
    <text evidence="1">The sequence shown here is derived from an EMBL/GenBank/DDBJ whole genome shotgun (WGS) entry which is preliminary data.</text>
</comment>
<gene>
    <name evidence="1" type="ORF">ACFQ4A_13590</name>
</gene>
<evidence type="ECO:0000313" key="2">
    <source>
        <dbReference type="Proteomes" id="UP001597178"/>
    </source>
</evidence>
<keyword evidence="2" id="KW-1185">Reference proteome</keyword>
<dbReference type="InterPro" id="IPR010982">
    <property type="entry name" value="Lambda_DNA-bd_dom_sf"/>
</dbReference>
<reference evidence="2" key="1">
    <citation type="journal article" date="2019" name="Int. J. Syst. Evol. Microbiol.">
        <title>The Global Catalogue of Microorganisms (GCM) 10K type strain sequencing project: providing services to taxonomists for standard genome sequencing and annotation.</title>
        <authorList>
            <consortium name="The Broad Institute Genomics Platform"/>
            <consortium name="The Broad Institute Genome Sequencing Center for Infectious Disease"/>
            <person name="Wu L."/>
            <person name="Ma J."/>
        </authorList>
    </citation>
    <scope>NUCLEOTIDE SEQUENCE [LARGE SCALE GENOMIC DNA]</scope>
    <source>
        <strain evidence="2">CCUG 54822</strain>
    </source>
</reference>
<dbReference type="Gene3D" id="1.10.260.40">
    <property type="entry name" value="lambda repressor-like DNA-binding domains"/>
    <property type="match status" value="1"/>
</dbReference>
<name>A0ABW3ZY49_9BACI</name>